<gene>
    <name evidence="1" type="ORF">ZT1E4_G3180</name>
</gene>
<accession>A0A2H1FZ48</accession>
<proteinExistence type="predicted"/>
<reference evidence="2" key="1">
    <citation type="submission" date="2017-05" db="EMBL/GenBank/DDBJ databases">
        <authorList>
            <person name="Song R."/>
            <person name="Chenine A.L."/>
            <person name="Ruprecht R.M."/>
        </authorList>
    </citation>
    <scope>NUCLEOTIDE SEQUENCE [LARGE SCALE GENOMIC DNA]</scope>
</reference>
<sequence>MLPSSSKTLLLALLLTTLLLLALLLTTLLLLTQHTTVHALPKSKPKSIPSNTQTCKTHDQGYGILSYDVRIGHPYSAEKCLEVRKGLKAAHAGVREFKCKEIAGAPGGPGGPGGHVRLTFEISGGGKRKINEALDEAFPIIASGAGGFRCRGR</sequence>
<dbReference type="AlphaFoldDB" id="A0A2H1FZ48"/>
<evidence type="ECO:0000313" key="1">
    <source>
        <dbReference type="EMBL" id="SMR46562.1"/>
    </source>
</evidence>
<dbReference type="EMBL" id="LT854254">
    <property type="protein sequence ID" value="SMR46562.1"/>
    <property type="molecule type" value="Genomic_DNA"/>
</dbReference>
<protein>
    <submittedName>
        <fullName evidence="1">Uncharacterized protein</fullName>
    </submittedName>
</protein>
<name>A0A2H1FZ48_ZYMTR</name>
<dbReference type="Proteomes" id="UP000245764">
    <property type="component" value="Chromosome 2"/>
</dbReference>
<evidence type="ECO:0000313" key="2">
    <source>
        <dbReference type="Proteomes" id="UP000245764"/>
    </source>
</evidence>
<organism evidence="1 2">
    <name type="scientific">Zymoseptoria tritici ST99CH_1E4</name>
    <dbReference type="NCBI Taxonomy" id="1276532"/>
    <lineage>
        <taxon>Eukaryota</taxon>
        <taxon>Fungi</taxon>
        <taxon>Dikarya</taxon>
        <taxon>Ascomycota</taxon>
        <taxon>Pezizomycotina</taxon>
        <taxon>Dothideomycetes</taxon>
        <taxon>Dothideomycetidae</taxon>
        <taxon>Mycosphaerellales</taxon>
        <taxon>Mycosphaerellaceae</taxon>
        <taxon>Zymoseptoria</taxon>
    </lineage>
</organism>